<dbReference type="InterPro" id="IPR021109">
    <property type="entry name" value="Peptidase_aspartic_dom_sf"/>
</dbReference>
<dbReference type="InterPro" id="IPR043502">
    <property type="entry name" value="DNA/RNA_pol_sf"/>
</dbReference>
<evidence type="ECO:0000256" key="4">
    <source>
        <dbReference type="ARBA" id="ARBA00022722"/>
    </source>
</evidence>
<evidence type="ECO:0000256" key="1">
    <source>
        <dbReference type="ARBA" id="ARBA00012493"/>
    </source>
</evidence>
<evidence type="ECO:0000256" key="9">
    <source>
        <dbReference type="SAM" id="MobiDB-lite"/>
    </source>
</evidence>
<keyword evidence="6" id="KW-0378">Hydrolase</keyword>
<proteinExistence type="predicted"/>
<dbReference type="EC" id="2.7.7.49" evidence="1"/>
<gene>
    <name evidence="12" type="primary">LOC113699845</name>
</gene>
<keyword evidence="7" id="KW-0695">RNA-directed DNA polymerase</keyword>
<dbReference type="InterPro" id="IPR041373">
    <property type="entry name" value="RT_RNaseH"/>
</dbReference>
<dbReference type="InterPro" id="IPR043128">
    <property type="entry name" value="Rev_trsase/Diguanyl_cyclase"/>
</dbReference>
<evidence type="ECO:0000256" key="2">
    <source>
        <dbReference type="ARBA" id="ARBA00022679"/>
    </source>
</evidence>
<evidence type="ECO:0000256" key="7">
    <source>
        <dbReference type="ARBA" id="ARBA00022918"/>
    </source>
</evidence>
<dbReference type="Gene3D" id="2.40.70.10">
    <property type="entry name" value="Acid Proteases"/>
    <property type="match status" value="1"/>
</dbReference>
<feature type="coiled-coil region" evidence="8">
    <location>
        <begin position="808"/>
        <end position="839"/>
    </location>
</feature>
<evidence type="ECO:0000256" key="8">
    <source>
        <dbReference type="SAM" id="Coils"/>
    </source>
</evidence>
<dbReference type="CDD" id="cd09274">
    <property type="entry name" value="RNase_HI_RT_Ty3"/>
    <property type="match status" value="1"/>
</dbReference>
<keyword evidence="8" id="KW-0175">Coiled coil</keyword>
<evidence type="ECO:0000256" key="5">
    <source>
        <dbReference type="ARBA" id="ARBA00022759"/>
    </source>
</evidence>
<dbReference type="Gene3D" id="3.30.70.270">
    <property type="match status" value="2"/>
</dbReference>
<keyword evidence="11" id="KW-1185">Reference proteome</keyword>
<dbReference type="SUPFAM" id="SSF53098">
    <property type="entry name" value="Ribonuclease H-like"/>
    <property type="match status" value="1"/>
</dbReference>
<accession>A0ABM4V3H1</accession>
<organism evidence="11 12">
    <name type="scientific">Coffea arabica</name>
    <name type="common">Arabian coffee</name>
    <dbReference type="NCBI Taxonomy" id="13443"/>
    <lineage>
        <taxon>Eukaryota</taxon>
        <taxon>Viridiplantae</taxon>
        <taxon>Streptophyta</taxon>
        <taxon>Embryophyta</taxon>
        <taxon>Tracheophyta</taxon>
        <taxon>Spermatophyta</taxon>
        <taxon>Magnoliopsida</taxon>
        <taxon>eudicotyledons</taxon>
        <taxon>Gunneridae</taxon>
        <taxon>Pentapetalae</taxon>
        <taxon>asterids</taxon>
        <taxon>lamiids</taxon>
        <taxon>Gentianales</taxon>
        <taxon>Rubiaceae</taxon>
        <taxon>Ixoroideae</taxon>
        <taxon>Gardenieae complex</taxon>
        <taxon>Bertiereae - Coffeeae clade</taxon>
        <taxon>Coffeeae</taxon>
        <taxon>Coffea</taxon>
    </lineage>
</organism>
<dbReference type="InterPro" id="IPR036397">
    <property type="entry name" value="RNaseH_sf"/>
</dbReference>
<evidence type="ECO:0000256" key="3">
    <source>
        <dbReference type="ARBA" id="ARBA00022695"/>
    </source>
</evidence>
<dbReference type="Pfam" id="PF17917">
    <property type="entry name" value="RT_RNaseH"/>
    <property type="match status" value="1"/>
</dbReference>
<feature type="domain" description="Integrase catalytic" evidence="10">
    <location>
        <begin position="694"/>
        <end position="786"/>
    </location>
</feature>
<evidence type="ECO:0000259" key="10">
    <source>
        <dbReference type="PROSITE" id="PS50994"/>
    </source>
</evidence>
<dbReference type="InterPro" id="IPR001584">
    <property type="entry name" value="Integrase_cat-core"/>
</dbReference>
<dbReference type="PANTHER" id="PTHR34072:SF57">
    <property type="entry name" value="RNA-DIRECTED DNA POLYMERASE"/>
    <property type="match status" value="1"/>
</dbReference>
<dbReference type="PANTHER" id="PTHR34072">
    <property type="entry name" value="ENZYMATIC POLYPROTEIN-RELATED"/>
    <property type="match status" value="1"/>
</dbReference>
<dbReference type="SUPFAM" id="SSF56672">
    <property type="entry name" value="DNA/RNA polymerases"/>
    <property type="match status" value="1"/>
</dbReference>
<reference evidence="12" key="1">
    <citation type="submission" date="2025-08" db="UniProtKB">
        <authorList>
            <consortium name="RefSeq"/>
        </authorList>
    </citation>
    <scope>IDENTIFICATION</scope>
    <source>
        <tissue evidence="12">Leaves</tissue>
    </source>
</reference>
<name>A0ABM4V3H1_COFAR</name>
<keyword evidence="5" id="KW-0255">Endonuclease</keyword>
<evidence type="ECO:0000313" key="12">
    <source>
        <dbReference type="RefSeq" id="XP_071914087.1"/>
    </source>
</evidence>
<dbReference type="PROSITE" id="PS50994">
    <property type="entry name" value="INTEGRASE"/>
    <property type="match status" value="1"/>
</dbReference>
<keyword evidence="2" id="KW-0808">Transferase</keyword>
<dbReference type="GeneID" id="113699845"/>
<keyword evidence="4" id="KW-0540">Nuclease</keyword>
<dbReference type="RefSeq" id="XP_071914087.1">
    <property type="nucleotide sequence ID" value="XM_072057986.1"/>
</dbReference>
<dbReference type="Proteomes" id="UP001652660">
    <property type="component" value="Chromosome 7c"/>
</dbReference>
<sequence>MTLKNGKEILEPEPRIPKDKDEEKIENELEREDSNGADPQDKEKEILEVFCKVEINIPLLDAIKQVPKYDKFLRDLCVNRRRLRGDERIIVGENVSAVLQRKLPPKCGDSGMFTIPCRIGNTVIRRAMLDLRVSINVMPKSIYAFLKLDPLKETGIIIQLADRTNAYPDRLVEDVLVKVNDLVFPTDFYILDMDDDHSSNPSPLLLSRPFMSTVQTKINVNKGTLSMEFDGEIVQFNIFDTMKYPSNSNFSSVFSVSTIDPAVQEVFETVGRDELEVALTKHLELETTPEVEWSEDLKCTIGALHSLPISTKRYEVSPVFTPEPHQRVLPSMMQAPVLELKPLPEHLKYAYLGDNETLPIFLDSNCIRGSREDNLHVPVRDLRVQTDAIRVVECTCNILEVYDNLKLILLRCIETNLVLNWKKCHFMVEHGIVLDHIVSSKDIEVDKAKIDIISAFSYPASVREVRSFVGHAGFYRRFIKNFSKIGAPLFQLLQKDVTFEFDDKYEKVFDKLKELLTSPPIVQPPDWSLPFEIMCDTSDHAVGAVLGQRIGKVARIIYYASRVLNGVQLNYSTTEKELLAVIFALEKFRSYLLGVKEIVFSDHAALRYLMTKKDAKSRLIRWILLLQEFDLEIRDKKGSENLVADHLSRIPVGEENEPLKDAFPEEHSFSLNSQLPWYADLVNYLVTGNFPAGAIVSDRGTHFCNKTIAALFRKYGVLHRVSTSYHPQTNGQAEVSNREIKSILEKMVRPDRKDWSQRLEDALWTYHTAYKTPIGMSPYRLVFGKPCHLPVEFEHKAFWAIKQCNMNLEEAGAQRKLDLQELEEIRNETYENVLIYKERSRTFHDQQISRKTFEVGQKVLLYQSRLKLFPVEIQSAKTDNKFVVNGHRLKHYYEGFPSGEMETISLDAPPCPNQ</sequence>
<feature type="region of interest" description="Disordered" evidence="9">
    <location>
        <begin position="1"/>
        <end position="39"/>
    </location>
</feature>
<dbReference type="Gene3D" id="3.30.420.10">
    <property type="entry name" value="Ribonuclease H-like superfamily/Ribonuclease H"/>
    <property type="match status" value="1"/>
</dbReference>
<dbReference type="InterPro" id="IPR012337">
    <property type="entry name" value="RNaseH-like_sf"/>
</dbReference>
<evidence type="ECO:0000256" key="6">
    <source>
        <dbReference type="ARBA" id="ARBA00022801"/>
    </source>
</evidence>
<evidence type="ECO:0000313" key="11">
    <source>
        <dbReference type="Proteomes" id="UP001652660"/>
    </source>
</evidence>
<protein>
    <recommendedName>
        <fullName evidence="1">RNA-directed DNA polymerase</fullName>
        <ecNumber evidence="1">2.7.7.49</ecNumber>
    </recommendedName>
</protein>
<dbReference type="CDD" id="cd00303">
    <property type="entry name" value="retropepsin_like"/>
    <property type="match status" value="1"/>
</dbReference>
<keyword evidence="3" id="KW-0548">Nucleotidyltransferase</keyword>